<gene>
    <name evidence="8" type="ORF">KSU1_B0132</name>
</gene>
<keyword evidence="2" id="KW-0520">NAD</keyword>
<dbReference type="InterPro" id="IPR035085">
    <property type="entry name" value="Urocanase_Rossmann-like"/>
</dbReference>
<evidence type="ECO:0000259" key="6">
    <source>
        <dbReference type="Pfam" id="PF17391"/>
    </source>
</evidence>
<comment type="cofactor">
    <cofactor evidence="1">
        <name>NAD(+)</name>
        <dbReference type="ChEBI" id="CHEBI:57540"/>
    </cofactor>
</comment>
<dbReference type="InterPro" id="IPR035400">
    <property type="entry name" value="Urocanase_N"/>
</dbReference>
<evidence type="ECO:0000256" key="4">
    <source>
        <dbReference type="NCBIfam" id="TIGR01228"/>
    </source>
</evidence>
<evidence type="ECO:0000313" key="9">
    <source>
        <dbReference type="Proteomes" id="UP000002985"/>
    </source>
</evidence>
<dbReference type="STRING" id="247490.KSU1_B0132"/>
<keyword evidence="3" id="KW-0456">Lyase</keyword>
<dbReference type="NCBIfam" id="TIGR01228">
    <property type="entry name" value="hutU"/>
    <property type="match status" value="1"/>
</dbReference>
<dbReference type="EC" id="4.2.1.49" evidence="4"/>
<feature type="domain" description="Urocanase N-terminal" evidence="6">
    <location>
        <begin position="3"/>
        <end position="128"/>
    </location>
</feature>
<dbReference type="Pfam" id="PF17391">
    <property type="entry name" value="Urocanase_N"/>
    <property type="match status" value="1"/>
</dbReference>
<reference evidence="8 9" key="1">
    <citation type="journal article" date="2012" name="FEBS Lett.">
        <title>Anammox organism KSU-1 expresses a NirK-type copper-containing nitrite reductase instead of a NirS-type with cytochrome cd1.</title>
        <authorList>
            <person name="Hira D."/>
            <person name="Toh H."/>
            <person name="Migita C.T."/>
            <person name="Okubo H."/>
            <person name="Nishiyama T."/>
            <person name="Hattori M."/>
            <person name="Furukawa K."/>
            <person name="Fujii T."/>
        </authorList>
    </citation>
    <scope>NUCLEOTIDE SEQUENCE [LARGE SCALE GENOMIC DNA]</scope>
</reference>
<dbReference type="UniPathway" id="UPA00379">
    <property type="reaction ID" value="UER00550"/>
</dbReference>
<name>I3IGZ4_9BACT</name>
<dbReference type="InterPro" id="IPR038364">
    <property type="entry name" value="Urocanase_central_sf"/>
</dbReference>
<evidence type="ECO:0000259" key="5">
    <source>
        <dbReference type="Pfam" id="PF01175"/>
    </source>
</evidence>
<dbReference type="PANTHER" id="PTHR12216:SF4">
    <property type="entry name" value="UROCANATE HYDRATASE"/>
    <property type="match status" value="1"/>
</dbReference>
<sequence>MPVKAPRGANLTCENWDSEAALRMFTNTLDPDVATQPEELIVYGGSGRAARNWKEYQRIISILKTLKKDETLCIQSGRPVYIAKTHDWSPRIIIANSNLTPAWAKQEVFDTCDEQGLAMYSQMAGSWIYTGTQGSLQGTYETFAALARKIFQAETLKGKFVLTSGMGGMSGAQPLAVTMNEGVILCVEMRRERIEKKIKEGYCHKITDNLDEALGWILDAKSKQHPLSVGLVGNAAVIYPELINRNIIPDVVTDQTPAHDLMSYLPIGDRKELDKLREKNKRVYREKVLDAIIDHAKAILTMQRNGAVCFDYGNNLRSQAEMAGVSMRDSEGRYWYPGFISAFIRPLFCQGKGTLQWVALSGDIADIEKIDEAVIKNFSEDTSLVKWITLAREKAPQLGLPGRVCWLGYRERIRLGLIINDMVRKGILKAPVVMSRDCFDCGSGASPYQETENMKDGSDAIADWPLINFSLNSSNGASWVSFHHGGNVGIGNSLHAGMAIVADGTKERDERLEKVLAADFGMGIARYADAGYEEAAEVTKKKGITIPG</sequence>
<dbReference type="PANTHER" id="PTHR12216">
    <property type="entry name" value="UROCANATE HYDRATASE"/>
    <property type="match status" value="1"/>
</dbReference>
<feature type="domain" description="Urocanase C-terminal" evidence="7">
    <location>
        <begin position="346"/>
        <end position="540"/>
    </location>
</feature>
<evidence type="ECO:0000313" key="8">
    <source>
        <dbReference type="EMBL" id="GAB60989.1"/>
    </source>
</evidence>
<evidence type="ECO:0000259" key="7">
    <source>
        <dbReference type="Pfam" id="PF17392"/>
    </source>
</evidence>
<dbReference type="InterPro" id="IPR023637">
    <property type="entry name" value="Urocanase-like"/>
</dbReference>
<accession>I3IGZ4</accession>
<dbReference type="GO" id="GO:0016153">
    <property type="term" value="F:urocanate hydratase activity"/>
    <property type="evidence" value="ECO:0007669"/>
    <property type="project" value="UniProtKB-UniRule"/>
</dbReference>
<dbReference type="eggNOG" id="COG2987">
    <property type="taxonomic scope" value="Bacteria"/>
</dbReference>
<dbReference type="GO" id="GO:0019556">
    <property type="term" value="P:L-histidine catabolic process to glutamate and formamide"/>
    <property type="evidence" value="ECO:0007669"/>
    <property type="project" value="UniProtKB-UniPathway"/>
</dbReference>
<dbReference type="GO" id="GO:0019557">
    <property type="term" value="P:L-histidine catabolic process to glutamate and formate"/>
    <property type="evidence" value="ECO:0007669"/>
    <property type="project" value="UniProtKB-UniPathway"/>
</dbReference>
<dbReference type="EMBL" id="BAFH01000002">
    <property type="protein sequence ID" value="GAB60989.1"/>
    <property type="molecule type" value="Genomic_DNA"/>
</dbReference>
<evidence type="ECO:0000256" key="2">
    <source>
        <dbReference type="ARBA" id="ARBA00023027"/>
    </source>
</evidence>
<dbReference type="Pfam" id="PF17392">
    <property type="entry name" value="Urocanase_C"/>
    <property type="match status" value="1"/>
</dbReference>
<dbReference type="SUPFAM" id="SSF111326">
    <property type="entry name" value="Urocanase"/>
    <property type="match status" value="1"/>
</dbReference>
<feature type="domain" description="Urocanase Rossmann-like" evidence="5">
    <location>
        <begin position="131"/>
        <end position="343"/>
    </location>
</feature>
<protein>
    <recommendedName>
        <fullName evidence="4">Urocanate hydratase</fullName>
        <ecNumber evidence="4">4.2.1.49</ecNumber>
    </recommendedName>
</protein>
<dbReference type="PIRSF" id="PIRSF001423">
    <property type="entry name" value="Urocanate_hydrat"/>
    <property type="match status" value="1"/>
</dbReference>
<dbReference type="Gene3D" id="3.40.50.10730">
    <property type="entry name" value="Urocanase like domains"/>
    <property type="match status" value="1"/>
</dbReference>
<evidence type="ECO:0000256" key="1">
    <source>
        <dbReference type="ARBA" id="ARBA00001911"/>
    </source>
</evidence>
<dbReference type="NCBIfam" id="NF003820">
    <property type="entry name" value="PRK05414.1"/>
    <property type="match status" value="1"/>
</dbReference>
<dbReference type="InterPro" id="IPR036190">
    <property type="entry name" value="Urocanase_sf"/>
</dbReference>
<organism evidence="8 9">
    <name type="scientific">Candidatus Jettenia caeni</name>
    <dbReference type="NCBI Taxonomy" id="247490"/>
    <lineage>
        <taxon>Bacteria</taxon>
        <taxon>Pseudomonadati</taxon>
        <taxon>Planctomycetota</taxon>
        <taxon>Candidatus Brocadiia</taxon>
        <taxon>Candidatus Brocadiales</taxon>
        <taxon>Candidatus Brocadiaceae</taxon>
        <taxon>Candidatus Jettenia</taxon>
    </lineage>
</organism>
<evidence type="ECO:0000256" key="3">
    <source>
        <dbReference type="ARBA" id="ARBA00023239"/>
    </source>
</evidence>
<comment type="caution">
    <text evidence="8">The sequence shown here is derived from an EMBL/GenBank/DDBJ whole genome shotgun (WGS) entry which is preliminary data.</text>
</comment>
<proteinExistence type="predicted"/>
<dbReference type="AlphaFoldDB" id="I3IGZ4"/>
<dbReference type="Gene3D" id="3.40.1770.10">
    <property type="entry name" value="Urocanase superfamily"/>
    <property type="match status" value="1"/>
</dbReference>
<dbReference type="Pfam" id="PF01175">
    <property type="entry name" value="Urocanase"/>
    <property type="match status" value="1"/>
</dbReference>
<keyword evidence="9" id="KW-1185">Reference proteome</keyword>
<dbReference type="Proteomes" id="UP000002985">
    <property type="component" value="Unassembled WGS sequence"/>
</dbReference>
<dbReference type="InterPro" id="IPR035401">
    <property type="entry name" value="Urocanase_C"/>
</dbReference>